<proteinExistence type="predicted"/>
<dbReference type="AlphaFoldDB" id="A0A916JIR8"/>
<dbReference type="InterPro" id="IPR055557">
    <property type="entry name" value="DUF7133"/>
</dbReference>
<dbReference type="EMBL" id="CAJRAF010000004">
    <property type="protein sequence ID" value="CAG5016950.1"/>
    <property type="molecule type" value="Genomic_DNA"/>
</dbReference>
<dbReference type="Proteomes" id="UP000680038">
    <property type="component" value="Unassembled WGS sequence"/>
</dbReference>
<dbReference type="InterPro" id="IPR011042">
    <property type="entry name" value="6-blade_b-propeller_TolB-like"/>
</dbReference>
<dbReference type="InterPro" id="IPR016024">
    <property type="entry name" value="ARM-type_fold"/>
</dbReference>
<evidence type="ECO:0000256" key="2">
    <source>
        <dbReference type="ARBA" id="ARBA00022723"/>
    </source>
</evidence>
<dbReference type="Pfam" id="PF23500">
    <property type="entry name" value="DUF7133"/>
    <property type="match status" value="1"/>
</dbReference>
<evidence type="ECO:0000256" key="3">
    <source>
        <dbReference type="ARBA" id="ARBA00023004"/>
    </source>
</evidence>
<dbReference type="RefSeq" id="WP_215242024.1">
    <property type="nucleotide sequence ID" value="NZ_CAJRAF010000004.1"/>
</dbReference>
<keyword evidence="2 4" id="KW-0479">Metal-binding</keyword>
<dbReference type="PANTHER" id="PTHR33546">
    <property type="entry name" value="LARGE, MULTIFUNCTIONAL SECRETED PROTEIN-RELATED"/>
    <property type="match status" value="1"/>
</dbReference>
<dbReference type="PROSITE" id="PS51007">
    <property type="entry name" value="CYTC"/>
    <property type="match status" value="1"/>
</dbReference>
<feature type="domain" description="Cytochrome c" evidence="5">
    <location>
        <begin position="893"/>
        <end position="1026"/>
    </location>
</feature>
<dbReference type="Gene3D" id="2.120.10.30">
    <property type="entry name" value="TolB, C-terminal domain"/>
    <property type="match status" value="1"/>
</dbReference>
<evidence type="ECO:0000256" key="4">
    <source>
        <dbReference type="PROSITE-ProRule" id="PRU00433"/>
    </source>
</evidence>
<dbReference type="InterPro" id="IPR009056">
    <property type="entry name" value="Cyt_c-like_dom"/>
</dbReference>
<dbReference type="InterPro" id="IPR036909">
    <property type="entry name" value="Cyt_c-like_dom_sf"/>
</dbReference>
<dbReference type="PANTHER" id="PTHR33546:SF1">
    <property type="entry name" value="LARGE, MULTIFUNCTIONAL SECRETED PROTEIN"/>
    <property type="match status" value="1"/>
</dbReference>
<evidence type="ECO:0000313" key="7">
    <source>
        <dbReference type="Proteomes" id="UP000680038"/>
    </source>
</evidence>
<comment type="caution">
    <text evidence="6">The sequence shown here is derived from an EMBL/GenBank/DDBJ whole genome shotgun (WGS) entry which is preliminary data.</text>
</comment>
<dbReference type="InterPro" id="IPR013428">
    <property type="entry name" value="Membrane-bound_put_N"/>
</dbReference>
<dbReference type="InterPro" id="IPR013427">
    <property type="entry name" value="Haem-bd_dom_put"/>
</dbReference>
<dbReference type="GO" id="GO:0009055">
    <property type="term" value="F:electron transfer activity"/>
    <property type="evidence" value="ECO:0007669"/>
    <property type="project" value="InterPro"/>
</dbReference>
<keyword evidence="7" id="KW-1185">Reference proteome</keyword>
<dbReference type="PROSITE" id="PS51257">
    <property type="entry name" value="PROKAR_LIPOPROTEIN"/>
    <property type="match status" value="1"/>
</dbReference>
<keyword evidence="1 4" id="KW-0349">Heme</keyword>
<evidence type="ECO:0000313" key="6">
    <source>
        <dbReference type="EMBL" id="CAG5016950.1"/>
    </source>
</evidence>
<protein>
    <recommendedName>
        <fullName evidence="5">Cytochrome c domain-containing protein</fullName>
    </recommendedName>
</protein>
<dbReference type="NCBIfam" id="TIGR02604">
    <property type="entry name" value="Piru_Ver_Nterm"/>
    <property type="match status" value="1"/>
</dbReference>
<reference evidence="6" key="1">
    <citation type="submission" date="2021-04" db="EMBL/GenBank/DDBJ databases">
        <authorList>
            <person name="Rodrigo-Torres L."/>
            <person name="Arahal R. D."/>
            <person name="Lucena T."/>
        </authorList>
    </citation>
    <scope>NUCLEOTIDE SEQUENCE</scope>
    <source>
        <strain evidence="6">CECT 9275</strain>
    </source>
</reference>
<keyword evidence="3 4" id="KW-0408">Iron</keyword>
<gene>
    <name evidence="6" type="ORF">DYBT9275_05670</name>
</gene>
<dbReference type="SUPFAM" id="SSF48371">
    <property type="entry name" value="ARM repeat"/>
    <property type="match status" value="1"/>
</dbReference>
<dbReference type="NCBIfam" id="TIGR02603">
    <property type="entry name" value="CxxCH_TIGR02603"/>
    <property type="match status" value="1"/>
</dbReference>
<dbReference type="Gene3D" id="1.10.760.10">
    <property type="entry name" value="Cytochrome c-like domain"/>
    <property type="match status" value="1"/>
</dbReference>
<dbReference type="GO" id="GO:0020037">
    <property type="term" value="F:heme binding"/>
    <property type="evidence" value="ECO:0007669"/>
    <property type="project" value="InterPro"/>
</dbReference>
<evidence type="ECO:0000256" key="1">
    <source>
        <dbReference type="ARBA" id="ARBA00022617"/>
    </source>
</evidence>
<organism evidence="6 7">
    <name type="scientific">Dyadobacter helix</name>
    <dbReference type="NCBI Taxonomy" id="2822344"/>
    <lineage>
        <taxon>Bacteria</taxon>
        <taxon>Pseudomonadati</taxon>
        <taxon>Bacteroidota</taxon>
        <taxon>Cytophagia</taxon>
        <taxon>Cytophagales</taxon>
        <taxon>Spirosomataceae</taxon>
        <taxon>Dyadobacter</taxon>
    </lineage>
</organism>
<dbReference type="InterPro" id="IPR011989">
    <property type="entry name" value="ARM-like"/>
</dbReference>
<dbReference type="SUPFAM" id="SSF50952">
    <property type="entry name" value="Soluble quinoprotein glucose dehydrogenase"/>
    <property type="match status" value="1"/>
</dbReference>
<accession>A0A916JIR8</accession>
<evidence type="ECO:0000259" key="5">
    <source>
        <dbReference type="PROSITE" id="PS51007"/>
    </source>
</evidence>
<dbReference type="GO" id="GO:0046872">
    <property type="term" value="F:metal ion binding"/>
    <property type="evidence" value="ECO:0007669"/>
    <property type="project" value="UniProtKB-KW"/>
</dbReference>
<name>A0A916JIR8_9BACT</name>
<dbReference type="InterPro" id="IPR011041">
    <property type="entry name" value="Quinoprot_gluc/sorb_DH_b-prop"/>
</dbReference>
<dbReference type="SUPFAM" id="SSF46626">
    <property type="entry name" value="Cytochrome c"/>
    <property type="match status" value="1"/>
</dbReference>
<dbReference type="Gene3D" id="1.25.10.10">
    <property type="entry name" value="Leucine-rich Repeat Variant"/>
    <property type="match status" value="1"/>
</dbReference>
<sequence>MKKTYQYLSLSLLLCAGMYGCLKPESPKNNKTSLEDLAANEEVAGYLKSFQGRGALTDGSSPTPATQSVTKFRYPDDLSLELVLSEPQITQPVDISFDHRGRLWVVQYNQYPFPKGVKVTGVDNHLRFNFDKVPLPPPDGAKGADKITMFEDTDGDGRFDKSTDVITGLNITTSVALGRGKIWVLSPPYLLAYPDPDGDGLPNGKPSVHLEGFGLQDTHAVANSLCWGPDGWLYGGQGSTALANINSSVSKNVAFKGQAIWRYHPESQIFEIYAEGGGNTFNIEMDSKGRVYSGNNNDDRGPNFKQGAYYPKSLGKHGPHTNPYVFGNLENMALTGEPKRFTHALIKYEGGALPTRYQEKMIAINPLLRYVQMVDFVPTGSTFANIDREKILETEDKWFRPVAIKAGPDGAVYISDWYDSRLSHVDPRDTWDKMSGRIYKIRSGNKPAVTPGFDLSKYSNDELIKLLSHSNKWYRQQALRQFADRKDRSVVSRLLPLLQSGEAQTALEALWAIHLSGGLTDNLLLSTLKHKDPFVRLWAVKLSGDQKKVSPAVSEGLRQLATSESHPEVRSQLACTAKRLPAQDALPIVKNLVIYHDDAADPDMPLLLWWAIESKAATDHQLILDFFKDQKVWDQKTVKEALLKRIMQRYVMAGEPADFAACTRLLEMAPSKEHAGLLLTGLEEGLRGRKITDLPADLVRTLQPYLAESSGGSLAFEVRQGKQEAVDQALKIIANPAESLSARLTYIRLMGELNQPGAVPVFLSVVLSGKSTGAIQQAALQSLQRYDQPGIGVKIASAYPDQLRADPDVRLAALSLFASRPSWAHQMMNDIVATKKIHKEDVPDQIVRRLLLLNEKGIQADVEKLWPQVKLSSSAEINEQIVKAEKALQSGTGTVAHGKVVFTNLCSSCHKLYNEGGNIGPDLTGYDRGNIKELLLNIADPNAFIREGYVNYHLVTTDGRTITGNILSQNNRSVTIKPFGEDPLSIGVEQIKEMTPQKTSVMPERLLEGISDQQLRDLFTFITQQKKE</sequence>